<evidence type="ECO:0000256" key="2">
    <source>
        <dbReference type="ARBA" id="ARBA00023125"/>
    </source>
</evidence>
<dbReference type="SUPFAM" id="SSF46689">
    <property type="entry name" value="Homeodomain-like"/>
    <property type="match status" value="1"/>
</dbReference>
<dbReference type="SMART" id="SM00342">
    <property type="entry name" value="HTH_ARAC"/>
    <property type="match status" value="1"/>
</dbReference>
<dbReference type="Proteomes" id="UP000599437">
    <property type="component" value="Unassembled WGS sequence"/>
</dbReference>
<keyword evidence="3" id="KW-0804">Transcription</keyword>
<evidence type="ECO:0000259" key="4">
    <source>
        <dbReference type="PROSITE" id="PS01124"/>
    </source>
</evidence>
<protein>
    <recommendedName>
        <fullName evidence="4">HTH araC/xylS-type domain-containing protein</fullName>
    </recommendedName>
</protein>
<dbReference type="Gene3D" id="1.10.10.60">
    <property type="entry name" value="Homeodomain-like"/>
    <property type="match status" value="1"/>
</dbReference>
<accession>A0ABQ3EEK0</accession>
<dbReference type="PROSITE" id="PS01124">
    <property type="entry name" value="HTH_ARAC_FAMILY_2"/>
    <property type="match status" value="1"/>
</dbReference>
<dbReference type="InterPro" id="IPR009057">
    <property type="entry name" value="Homeodomain-like_sf"/>
</dbReference>
<evidence type="ECO:0000313" key="6">
    <source>
        <dbReference type="Proteomes" id="UP000599437"/>
    </source>
</evidence>
<keyword evidence="1" id="KW-0805">Transcription regulation</keyword>
<proteinExistence type="predicted"/>
<evidence type="ECO:0000313" key="5">
    <source>
        <dbReference type="EMBL" id="GHB32305.1"/>
    </source>
</evidence>
<organism evidence="5 6">
    <name type="scientific">Streptomyces chryseus</name>
    <dbReference type="NCBI Taxonomy" id="68186"/>
    <lineage>
        <taxon>Bacteria</taxon>
        <taxon>Bacillati</taxon>
        <taxon>Actinomycetota</taxon>
        <taxon>Actinomycetes</taxon>
        <taxon>Kitasatosporales</taxon>
        <taxon>Streptomycetaceae</taxon>
        <taxon>Streptomyces</taxon>
    </lineage>
</organism>
<reference evidence="6" key="1">
    <citation type="journal article" date="2019" name="Int. J. Syst. Evol. Microbiol.">
        <title>The Global Catalogue of Microorganisms (GCM) 10K type strain sequencing project: providing services to taxonomists for standard genome sequencing and annotation.</title>
        <authorList>
            <consortium name="The Broad Institute Genomics Platform"/>
            <consortium name="The Broad Institute Genome Sequencing Center for Infectious Disease"/>
            <person name="Wu L."/>
            <person name="Ma J."/>
        </authorList>
    </citation>
    <scope>NUCLEOTIDE SEQUENCE [LARGE SCALE GENOMIC DNA]</scope>
    <source>
        <strain evidence="6">JCM 4737</strain>
    </source>
</reference>
<dbReference type="Pfam" id="PF12833">
    <property type="entry name" value="HTH_18"/>
    <property type="match status" value="1"/>
</dbReference>
<evidence type="ECO:0000256" key="3">
    <source>
        <dbReference type="ARBA" id="ARBA00023163"/>
    </source>
</evidence>
<dbReference type="InterPro" id="IPR018060">
    <property type="entry name" value="HTH_AraC"/>
</dbReference>
<keyword evidence="6" id="KW-1185">Reference proteome</keyword>
<keyword evidence="2" id="KW-0238">DNA-binding</keyword>
<gene>
    <name evidence="5" type="ORF">GCM10010346_64550</name>
</gene>
<dbReference type="PANTHER" id="PTHR43280:SF31">
    <property type="entry name" value="TRANSCRIPTIONAL REGULATORY PROTEIN"/>
    <property type="match status" value="1"/>
</dbReference>
<name>A0ABQ3EEK0_9ACTN</name>
<feature type="domain" description="HTH araC/xylS-type" evidence="4">
    <location>
        <begin position="16"/>
        <end position="109"/>
    </location>
</feature>
<evidence type="ECO:0000256" key="1">
    <source>
        <dbReference type="ARBA" id="ARBA00023015"/>
    </source>
</evidence>
<dbReference type="PANTHER" id="PTHR43280">
    <property type="entry name" value="ARAC-FAMILY TRANSCRIPTIONAL REGULATOR"/>
    <property type="match status" value="1"/>
</dbReference>
<comment type="caution">
    <text evidence="5">The sequence shown here is derived from an EMBL/GenBank/DDBJ whole genome shotgun (WGS) entry which is preliminary data.</text>
</comment>
<sequence length="109" mass="12465">MTLVRRLPRRAQETLQRIYRFIETNLGDPSLTPQMIADRHNMSLRSLYALFADQPLTIAAHIRRSRLERAHTDLASRELSGQPVRAIAARWGFSSATRFSRAFREADGG</sequence>
<dbReference type="EMBL" id="BMVO01000044">
    <property type="protein sequence ID" value="GHB32305.1"/>
    <property type="molecule type" value="Genomic_DNA"/>
</dbReference>